<proteinExistence type="predicted"/>
<evidence type="ECO:0000313" key="3">
    <source>
        <dbReference type="Proteomes" id="UP000305067"/>
    </source>
</evidence>
<dbReference type="EMBL" id="ML178820">
    <property type="protein sequence ID" value="TFL03691.1"/>
    <property type="molecule type" value="Genomic_DNA"/>
</dbReference>
<gene>
    <name evidence="2" type="ORF">BDV98DRAFT_396959</name>
</gene>
<sequence>MSAPHHTLSSTAQRLRSKEYDPASAHRFASGSDQLLEDLQDLVNITSQISQSLDTFISLTSFTNPKLVSQLKQHSNISSSLHTNTKPNQC</sequence>
<evidence type="ECO:0000313" key="2">
    <source>
        <dbReference type="EMBL" id="TFL03691.1"/>
    </source>
</evidence>
<organism evidence="2 3">
    <name type="scientific">Pterulicium gracile</name>
    <dbReference type="NCBI Taxonomy" id="1884261"/>
    <lineage>
        <taxon>Eukaryota</taxon>
        <taxon>Fungi</taxon>
        <taxon>Dikarya</taxon>
        <taxon>Basidiomycota</taxon>
        <taxon>Agaricomycotina</taxon>
        <taxon>Agaricomycetes</taxon>
        <taxon>Agaricomycetidae</taxon>
        <taxon>Agaricales</taxon>
        <taxon>Pleurotineae</taxon>
        <taxon>Pterulaceae</taxon>
        <taxon>Pterulicium</taxon>
    </lineage>
</organism>
<reference evidence="2 3" key="1">
    <citation type="journal article" date="2019" name="Nat. Ecol. Evol.">
        <title>Megaphylogeny resolves global patterns of mushroom evolution.</title>
        <authorList>
            <person name="Varga T."/>
            <person name="Krizsan K."/>
            <person name="Foldi C."/>
            <person name="Dima B."/>
            <person name="Sanchez-Garcia M."/>
            <person name="Sanchez-Ramirez S."/>
            <person name="Szollosi G.J."/>
            <person name="Szarkandi J.G."/>
            <person name="Papp V."/>
            <person name="Albert L."/>
            <person name="Andreopoulos W."/>
            <person name="Angelini C."/>
            <person name="Antonin V."/>
            <person name="Barry K.W."/>
            <person name="Bougher N.L."/>
            <person name="Buchanan P."/>
            <person name="Buyck B."/>
            <person name="Bense V."/>
            <person name="Catcheside P."/>
            <person name="Chovatia M."/>
            <person name="Cooper J."/>
            <person name="Damon W."/>
            <person name="Desjardin D."/>
            <person name="Finy P."/>
            <person name="Geml J."/>
            <person name="Haridas S."/>
            <person name="Hughes K."/>
            <person name="Justo A."/>
            <person name="Karasinski D."/>
            <person name="Kautmanova I."/>
            <person name="Kiss B."/>
            <person name="Kocsube S."/>
            <person name="Kotiranta H."/>
            <person name="LaButti K.M."/>
            <person name="Lechner B.E."/>
            <person name="Liimatainen K."/>
            <person name="Lipzen A."/>
            <person name="Lukacs Z."/>
            <person name="Mihaltcheva S."/>
            <person name="Morgado L.N."/>
            <person name="Niskanen T."/>
            <person name="Noordeloos M.E."/>
            <person name="Ohm R.A."/>
            <person name="Ortiz-Santana B."/>
            <person name="Ovrebo C."/>
            <person name="Racz N."/>
            <person name="Riley R."/>
            <person name="Savchenko A."/>
            <person name="Shiryaev A."/>
            <person name="Soop K."/>
            <person name="Spirin V."/>
            <person name="Szebenyi C."/>
            <person name="Tomsovsky M."/>
            <person name="Tulloss R.E."/>
            <person name="Uehling J."/>
            <person name="Grigoriev I.V."/>
            <person name="Vagvolgyi C."/>
            <person name="Papp T."/>
            <person name="Martin F.M."/>
            <person name="Miettinen O."/>
            <person name="Hibbett D.S."/>
            <person name="Nagy L.G."/>
        </authorList>
    </citation>
    <scope>NUCLEOTIDE SEQUENCE [LARGE SCALE GENOMIC DNA]</scope>
    <source>
        <strain evidence="2 3">CBS 309.79</strain>
    </source>
</reference>
<dbReference type="AlphaFoldDB" id="A0A5C3QT45"/>
<keyword evidence="3" id="KW-1185">Reference proteome</keyword>
<dbReference type="OrthoDB" id="544685at2759"/>
<evidence type="ECO:0000256" key="1">
    <source>
        <dbReference type="SAM" id="MobiDB-lite"/>
    </source>
</evidence>
<feature type="region of interest" description="Disordered" evidence="1">
    <location>
        <begin position="1"/>
        <end position="24"/>
    </location>
</feature>
<protein>
    <submittedName>
        <fullName evidence="2">Uncharacterized protein</fullName>
    </submittedName>
</protein>
<dbReference type="Proteomes" id="UP000305067">
    <property type="component" value="Unassembled WGS sequence"/>
</dbReference>
<name>A0A5C3QT45_9AGAR</name>
<accession>A0A5C3QT45</accession>